<dbReference type="EMBL" id="CAJVAS010000003">
    <property type="protein sequence ID" value="CAG7607148.1"/>
    <property type="molecule type" value="Genomic_DNA"/>
</dbReference>
<reference evidence="1" key="1">
    <citation type="submission" date="2021-06" db="EMBL/GenBank/DDBJ databases">
        <authorList>
            <person name="Criscuolo A."/>
        </authorList>
    </citation>
    <scope>NUCLEOTIDE SEQUENCE</scope>
    <source>
        <strain evidence="1">CIP111600</strain>
    </source>
</reference>
<proteinExistence type="predicted"/>
<accession>A0A916JYN1</accession>
<dbReference type="RefSeq" id="WP_218090761.1">
    <property type="nucleotide sequence ID" value="NZ_CAJVAS010000003.1"/>
</dbReference>
<sequence length="69" mass="7797">MPLLQGKRIQSIFKSSSAKGTTYSKYDLEARKLVDAEYKNDLAGKNDVNTALRTAEEKISQYVAQQEKK</sequence>
<evidence type="ECO:0000313" key="1">
    <source>
        <dbReference type="EMBL" id="CAG7607148.1"/>
    </source>
</evidence>
<name>A0A916JYN1_9BACL</name>
<keyword evidence="2" id="KW-1185">Reference proteome</keyword>
<gene>
    <name evidence="1" type="ORF">PAESOLCIP111_00928</name>
</gene>
<dbReference type="Proteomes" id="UP000693672">
    <property type="component" value="Unassembled WGS sequence"/>
</dbReference>
<organism evidence="1 2">
    <name type="scientific">Paenibacillus solanacearum</name>
    <dbReference type="NCBI Taxonomy" id="2048548"/>
    <lineage>
        <taxon>Bacteria</taxon>
        <taxon>Bacillati</taxon>
        <taxon>Bacillota</taxon>
        <taxon>Bacilli</taxon>
        <taxon>Bacillales</taxon>
        <taxon>Paenibacillaceae</taxon>
        <taxon>Paenibacillus</taxon>
    </lineage>
</organism>
<dbReference type="AlphaFoldDB" id="A0A916JYN1"/>
<evidence type="ECO:0000313" key="2">
    <source>
        <dbReference type="Proteomes" id="UP000693672"/>
    </source>
</evidence>
<protein>
    <submittedName>
        <fullName evidence="1">Uncharacterized protein</fullName>
    </submittedName>
</protein>
<comment type="caution">
    <text evidence="1">The sequence shown here is derived from an EMBL/GenBank/DDBJ whole genome shotgun (WGS) entry which is preliminary data.</text>
</comment>